<evidence type="ECO:0000256" key="1">
    <source>
        <dbReference type="SAM" id="MobiDB-lite"/>
    </source>
</evidence>
<evidence type="ECO:0000313" key="3">
    <source>
        <dbReference type="EMBL" id="ORL62976.1"/>
    </source>
</evidence>
<comment type="caution">
    <text evidence="3">The sequence shown here is derived from an EMBL/GenBank/DDBJ whole genome shotgun (WGS) entry which is preliminary data.</text>
</comment>
<protein>
    <submittedName>
        <fullName evidence="3">Uncharacterized protein</fullName>
    </submittedName>
</protein>
<dbReference type="RefSeq" id="WP_084857800.1">
    <property type="nucleotide sequence ID" value="NZ_NBWC01000024.1"/>
</dbReference>
<proteinExistence type="predicted"/>
<keyword evidence="2" id="KW-0812">Transmembrane</keyword>
<name>A0A1X0ZTT6_PSEPU</name>
<dbReference type="Proteomes" id="UP000193675">
    <property type="component" value="Unassembled WGS sequence"/>
</dbReference>
<dbReference type="OrthoDB" id="7026253at2"/>
<sequence>MTRRILTSVNSQDLHPPEQGQMFATPRERLEFYRREIQYETSILANRTDAYLSAQSFLVIAFASCMANLNPKWGAPFTLVVPAFLALLGVLSSLNAWPGIRAAYGIIDHWYFKQSQLLSSEPSMGMAYDDWPLFCETESTRHGHRKSLMFSMRTPWLFLVFWVLLGGYCLFIQLDPAGA</sequence>
<feature type="transmembrane region" description="Helical" evidence="2">
    <location>
        <begin position="75"/>
        <end position="97"/>
    </location>
</feature>
<feature type="transmembrane region" description="Helical" evidence="2">
    <location>
        <begin position="155"/>
        <end position="174"/>
    </location>
</feature>
<feature type="region of interest" description="Disordered" evidence="1">
    <location>
        <begin position="1"/>
        <end position="20"/>
    </location>
</feature>
<reference evidence="3 4" key="1">
    <citation type="submission" date="2017-04" db="EMBL/GenBank/DDBJ databases">
        <title>Presence of VIM-2 positive Pseudomonas species in chickens and their surrounding environment.</title>
        <authorList>
            <person name="Zhang R."/>
        </authorList>
    </citation>
    <scope>NUCLEOTIDE SEQUENCE [LARGE SCALE GENOMIC DNA]</scope>
    <source>
        <strain evidence="3 4">DZ-C18</strain>
    </source>
</reference>
<feature type="transmembrane region" description="Helical" evidence="2">
    <location>
        <begin position="50"/>
        <end position="69"/>
    </location>
</feature>
<evidence type="ECO:0000256" key="2">
    <source>
        <dbReference type="SAM" id="Phobius"/>
    </source>
</evidence>
<keyword evidence="2" id="KW-1133">Transmembrane helix</keyword>
<dbReference type="AlphaFoldDB" id="A0A1X0ZTT6"/>
<gene>
    <name evidence="3" type="ORF">B7H17_16625</name>
</gene>
<dbReference type="EMBL" id="NBWC01000024">
    <property type="protein sequence ID" value="ORL62976.1"/>
    <property type="molecule type" value="Genomic_DNA"/>
</dbReference>
<accession>A0A1X0ZTT6</accession>
<evidence type="ECO:0000313" key="4">
    <source>
        <dbReference type="Proteomes" id="UP000193675"/>
    </source>
</evidence>
<keyword evidence="2" id="KW-0472">Membrane</keyword>
<organism evidence="3 4">
    <name type="scientific">Pseudomonas putida</name>
    <name type="common">Arthrobacter siderocapsulatus</name>
    <dbReference type="NCBI Taxonomy" id="303"/>
    <lineage>
        <taxon>Bacteria</taxon>
        <taxon>Pseudomonadati</taxon>
        <taxon>Pseudomonadota</taxon>
        <taxon>Gammaproteobacteria</taxon>
        <taxon>Pseudomonadales</taxon>
        <taxon>Pseudomonadaceae</taxon>
        <taxon>Pseudomonas</taxon>
    </lineage>
</organism>
<feature type="compositionally biased region" description="Polar residues" evidence="1">
    <location>
        <begin position="1"/>
        <end position="13"/>
    </location>
</feature>